<feature type="compositionally biased region" description="Basic residues" evidence="4">
    <location>
        <begin position="303"/>
        <end position="313"/>
    </location>
</feature>
<evidence type="ECO:0000313" key="6">
    <source>
        <dbReference type="EMBL" id="MEE2062234.1"/>
    </source>
</evidence>
<dbReference type="PANTHER" id="PTHR30349:SF41">
    <property type="entry name" value="INTEGRASE_RECOMBINASE PROTEIN MJ0367-RELATED"/>
    <property type="match status" value="1"/>
</dbReference>
<reference evidence="6 7" key="1">
    <citation type="submission" date="2023-07" db="EMBL/GenBank/DDBJ databases">
        <authorList>
            <person name="Girao M."/>
            <person name="Carvalho M.F."/>
        </authorList>
    </citation>
    <scope>NUCLEOTIDE SEQUENCE [LARGE SCALE GENOMIC DNA]</scope>
    <source>
        <strain evidence="6 7">YIM65754</strain>
    </source>
</reference>
<evidence type="ECO:0000256" key="1">
    <source>
        <dbReference type="ARBA" id="ARBA00008857"/>
    </source>
</evidence>
<dbReference type="Proteomes" id="UP001336020">
    <property type="component" value="Unassembled WGS sequence"/>
</dbReference>
<dbReference type="InterPro" id="IPR013762">
    <property type="entry name" value="Integrase-like_cat_sf"/>
</dbReference>
<gene>
    <name evidence="6" type="ORF">Q7514_32385</name>
</gene>
<dbReference type="InterPro" id="IPR011010">
    <property type="entry name" value="DNA_brk_join_enz"/>
</dbReference>
<keyword evidence="2" id="KW-0238">DNA-binding</keyword>
<evidence type="ECO:0000256" key="3">
    <source>
        <dbReference type="ARBA" id="ARBA00023172"/>
    </source>
</evidence>
<accession>A0ABU7LLW5</accession>
<dbReference type="CDD" id="cd00397">
    <property type="entry name" value="DNA_BRE_C"/>
    <property type="match status" value="1"/>
</dbReference>
<name>A0ABU7LLW5_9NOCA</name>
<dbReference type="Gene3D" id="1.10.443.10">
    <property type="entry name" value="Intergrase catalytic core"/>
    <property type="match status" value="1"/>
</dbReference>
<keyword evidence="7" id="KW-1185">Reference proteome</keyword>
<dbReference type="PROSITE" id="PS51898">
    <property type="entry name" value="TYR_RECOMBINASE"/>
    <property type="match status" value="1"/>
</dbReference>
<comment type="similarity">
    <text evidence="1">Belongs to the 'phage' integrase family.</text>
</comment>
<keyword evidence="3" id="KW-0233">DNA recombination</keyword>
<evidence type="ECO:0000313" key="7">
    <source>
        <dbReference type="Proteomes" id="UP001336020"/>
    </source>
</evidence>
<dbReference type="InterPro" id="IPR002104">
    <property type="entry name" value="Integrase_catalytic"/>
</dbReference>
<feature type="domain" description="Tyr recombinase" evidence="5">
    <location>
        <begin position="326"/>
        <end position="544"/>
    </location>
</feature>
<dbReference type="PANTHER" id="PTHR30349">
    <property type="entry name" value="PHAGE INTEGRASE-RELATED"/>
    <property type="match status" value="1"/>
</dbReference>
<dbReference type="Pfam" id="PF00589">
    <property type="entry name" value="Phage_integrase"/>
    <property type="match status" value="1"/>
</dbReference>
<dbReference type="RefSeq" id="WP_330137283.1">
    <property type="nucleotide sequence ID" value="NZ_JAUTXY010000031.1"/>
</dbReference>
<protein>
    <submittedName>
        <fullName evidence="6">Tyrosine-type recombinase/integrase</fullName>
    </submittedName>
</protein>
<comment type="caution">
    <text evidence="6">The sequence shown here is derived from an EMBL/GenBank/DDBJ whole genome shotgun (WGS) entry which is preliminary data.</text>
</comment>
<organism evidence="6 7">
    <name type="scientific">Rhodococcus artemisiae</name>
    <dbReference type="NCBI Taxonomy" id="714159"/>
    <lineage>
        <taxon>Bacteria</taxon>
        <taxon>Bacillati</taxon>
        <taxon>Actinomycetota</taxon>
        <taxon>Actinomycetes</taxon>
        <taxon>Mycobacteriales</taxon>
        <taxon>Nocardiaceae</taxon>
        <taxon>Rhodococcus</taxon>
    </lineage>
</organism>
<proteinExistence type="inferred from homology"/>
<dbReference type="InterPro" id="IPR050090">
    <property type="entry name" value="Tyrosine_recombinase_XerCD"/>
</dbReference>
<evidence type="ECO:0000256" key="4">
    <source>
        <dbReference type="SAM" id="MobiDB-lite"/>
    </source>
</evidence>
<feature type="region of interest" description="Disordered" evidence="4">
    <location>
        <begin position="302"/>
        <end position="324"/>
    </location>
</feature>
<sequence length="699" mass="79840">MEWIELTRPTILEKTPSCAIPGCRYDQVTATLCSNHRTAAQCWLTTWNAAGRTPPADVNLWIQRSAEPIDEQTGRTMATLRAVPFGLLEEPLRFELVYALQLRDTDAKASLDPVHLRHMHHALRRGGVSTLIGSDPLQVAELTTSTRAVRVLAADCVRRIEAEHRVWSGRDDRDPRLIHFVDLDLTDHHRPGPKAVADLNGFTQNWIVESVAHWMWNTRTHTTTISRMLGAWRLADRVLSVHDKPPSRLSATDIDAIVRAITAKWPSATEQRRRMTMLWTLIEYGHRVDDLEHIWKNIPSRFGRNRTTHRPKPRSGTGRDDDEPFRFVPQPVVDWLMDHLHLVERDTDYRTMEARALLFLLERCGRRPVELLHLRDDCLSFDSSGHPFLEWERIKAPRSAGKRLPIHRETHDLIRQWQKVKSECGIESQWLFPSSRYRHRDDPYGTGYLLSRLRELVTAVLEHAPYPGRVEGADGNLIDYDLRTIDAYALRHAYAQRYADAVDADGRSTTPPDVLQALMGHKSFTTTMMYYEVGAKRRKKALAAIPPRRIDSFGRVVDVNPERDGFTRVAVALGHCEEPQNVALGGDGCMLAHACEACPFFRVDPLERDGMIAKRVDLKVHLERASVIGTPQHMLDHYRARIDHCTNIINAIDDYLSTLPPEEGAAIRVALDSMADIRRRATSARRIDLRYHLKAVDQP</sequence>
<evidence type="ECO:0000259" key="5">
    <source>
        <dbReference type="PROSITE" id="PS51898"/>
    </source>
</evidence>
<evidence type="ECO:0000256" key="2">
    <source>
        <dbReference type="ARBA" id="ARBA00023125"/>
    </source>
</evidence>
<dbReference type="EMBL" id="JAUTXY010000031">
    <property type="protein sequence ID" value="MEE2062234.1"/>
    <property type="molecule type" value="Genomic_DNA"/>
</dbReference>
<dbReference type="SUPFAM" id="SSF56349">
    <property type="entry name" value="DNA breaking-rejoining enzymes"/>
    <property type="match status" value="1"/>
</dbReference>